<evidence type="ECO:0000259" key="9">
    <source>
        <dbReference type="PROSITE" id="PS50994"/>
    </source>
</evidence>
<dbReference type="InterPro" id="IPR021109">
    <property type="entry name" value="Peptidase_aspartic_dom_sf"/>
</dbReference>
<evidence type="ECO:0000256" key="4">
    <source>
        <dbReference type="ARBA" id="ARBA00022759"/>
    </source>
</evidence>
<sequence length="1621" mass="183098">MDLKKLKSARGFVKGTITRLYSFVRNELSQLPLETLKIKLEKVNSAFLEYESLSKEILCIDHEDSEDFAIVEDQFCTIATILNKEINSRSPPQIPAATVSSTPATSAIKLPPIDIQTFTGKFIDYVPFINIFMSLIDNNNSLDNIQKLYYLRSFVREEPFDLIKNLPLVGESYQEALKLLKNRYENKNRIVNEHICNLLDLRTVGKSTAGKLREFVSAIRQQVAAIKNHNPNIIYWDHILTCIILRKLDGYTSRAYQLERDLDAEPSLDDLLCYLEKRALALEGTDQGLHHQQPQARWSNYGKVAAHAAAADKPPTCLNCKSTNHKLFNCKQFQLMASKERIDFVKQNKLCNVCLGAHFSKCRFHFRCAECKGPHNTLVHYNEPALAPPVTLTGNNNSNVLLPTARVKAIAKDGTEVHFKALLDSGSQVSIVTSKLVQLLGLTPKQSATNIIGISNAKNHLKYCVPLEIHSLKSAFKTTVTCHVTDQITSQLPQSKINLDELQLPSNIEWADEQFNVPSDIHMLMGANIMFQVLLPEKSSVTPANNSGKQSPAQNDLHIFNTHFGHIIGGSLPTGSIKGQILCNKVVLKCEMDLNETLGQFWTNEKVPEIFSEKSPEHELCEQIFQNSVELKDKQFQVPLPLKLPLSEVKETLGDSFNLALKRFHNLEKKLMANPELFMQYKQFIHEFLSLGHGHYVDIEMYDINKQAAYYMPHHAIIKPESKTTKVRSVFDASMKTNKKVSLNDLQLNGPVVQRDLFDIMLLFRLGRYTITSDIKRMFRNILVDPAFTSLQNILWRDDPSQPIKCIRLDRVTYGLKSSSYLATRCLIELANRYENEYPLAAFILRNNTYVDDVLYSHNDLATVREAKQQLCSLLSLGSFNTHKWSSNKELVLSDIPLEDQHFDSIDLQKDNYNMKTLGLQINTKEDNFIITSPGTFDTNLLTKRSILSYIGRCYDPIGFINPIIVVAKSIMQKLWINNTDWNSCPPTDVEREWIQFTEDLRVMEPIQINRNVRFSDEDTVELIGFADASSSTAHGCCIYLRVTTPTGNTTLHLLCSKSRINPIQKKGMTVPRLELNAALLLSKLMSKTYDTLKLKVNVSKVYLFSDSQIVLAWLKMELTNLQAYVANRVNVIRQHTVSWQWLYISTDNNPADLVSRGVRPHELSSCEQWWHGPRFLNDSEYNFPITETNTSSDLPEVKHCLVLSSDHGSHTGPLEQKATVAKQLMGSLPASRVTSTNRAFVRVGVDFAGPIDVKLSRVRRSVIGKGYICVFVCFTTKAIHLELASDLTTGTFLACLRRQISRRGLMTEIHCDNASTFKGANNQLNELYKLQSSQNHRQQVYNFASQQGIQFHYIPCYSPTYGGIWESSVKSTKYHLKRVIGKNVLTYEQLSTVLCEIEAVLNSRPLLPLTADPTDYSYLTPAKLIPLFCVVAAAVASLEGVDPNTLSCDPAGQIYLNLPHETDCNKFYTCAHGQQVLFTCSPGTIFDFVLQTCNWESATKCWLRNPDADIEEGSGEEGSGEASLDWSAEEDETRYHHVSKTVAASFAPSLNCNNALEASRQLPYVGDCQRYWRCSNGVPQASFCTDGLFFNKATEQCDFEGNAKCVLDSEDELNGEYFTY</sequence>
<evidence type="ECO:0000256" key="5">
    <source>
        <dbReference type="ARBA" id="ARBA00022801"/>
    </source>
</evidence>
<dbReference type="SUPFAM" id="SSF56672">
    <property type="entry name" value="DNA/RNA polymerases"/>
    <property type="match status" value="1"/>
</dbReference>
<dbReference type="InterPro" id="IPR012337">
    <property type="entry name" value="RNaseH-like_sf"/>
</dbReference>
<dbReference type="PROSITE" id="PS50940">
    <property type="entry name" value="CHIT_BIND_II"/>
    <property type="match status" value="2"/>
</dbReference>
<dbReference type="GO" id="GO:0015074">
    <property type="term" value="P:DNA integration"/>
    <property type="evidence" value="ECO:0007669"/>
    <property type="project" value="InterPro"/>
</dbReference>
<dbReference type="InterPro" id="IPR001969">
    <property type="entry name" value="Aspartic_peptidase_AS"/>
</dbReference>
<dbReference type="SMART" id="SM00494">
    <property type="entry name" value="ChtBD2"/>
    <property type="match status" value="2"/>
</dbReference>
<dbReference type="EMBL" id="CAJHNJ030000083">
    <property type="protein sequence ID" value="CAG9134664.1"/>
    <property type="molecule type" value="Genomic_DNA"/>
</dbReference>
<dbReference type="GO" id="GO:0005576">
    <property type="term" value="C:extracellular region"/>
    <property type="evidence" value="ECO:0007669"/>
    <property type="project" value="InterPro"/>
</dbReference>
<dbReference type="GO" id="GO:0003676">
    <property type="term" value="F:nucleic acid binding"/>
    <property type="evidence" value="ECO:0007669"/>
    <property type="project" value="InterPro"/>
</dbReference>
<dbReference type="SUPFAM" id="SSF57625">
    <property type="entry name" value="Invertebrate chitin-binding proteins"/>
    <property type="match status" value="2"/>
</dbReference>
<keyword evidence="11" id="KW-1185">Reference proteome</keyword>
<dbReference type="GO" id="GO:0008061">
    <property type="term" value="F:chitin binding"/>
    <property type="evidence" value="ECO:0007669"/>
    <property type="project" value="InterPro"/>
</dbReference>
<evidence type="ECO:0000256" key="3">
    <source>
        <dbReference type="ARBA" id="ARBA00022722"/>
    </source>
</evidence>
<proteinExistence type="predicted"/>
<dbReference type="GO" id="GO:0004519">
    <property type="term" value="F:endonuclease activity"/>
    <property type="evidence" value="ECO:0007669"/>
    <property type="project" value="UniProtKB-KW"/>
</dbReference>
<evidence type="ECO:0000313" key="11">
    <source>
        <dbReference type="Proteomes" id="UP000653454"/>
    </source>
</evidence>
<dbReference type="InterPro" id="IPR008042">
    <property type="entry name" value="Retrotrans_Pao"/>
</dbReference>
<feature type="domain" description="Peptidase A2" evidence="7">
    <location>
        <begin position="419"/>
        <end position="455"/>
    </location>
</feature>
<dbReference type="InterPro" id="IPR001584">
    <property type="entry name" value="Integrase_cat-core"/>
</dbReference>
<gene>
    <name evidence="10" type="ORF">PLXY2_LOCUS12920</name>
</gene>
<dbReference type="Pfam" id="PF05380">
    <property type="entry name" value="Peptidase_A17"/>
    <property type="match status" value="1"/>
</dbReference>
<accession>A0A8S4G4B0</accession>
<feature type="domain" description="Chitin-binding type-2" evidence="8">
    <location>
        <begin position="1446"/>
        <end position="1504"/>
    </location>
</feature>
<evidence type="ECO:0000259" key="8">
    <source>
        <dbReference type="PROSITE" id="PS50940"/>
    </source>
</evidence>
<dbReference type="InterPro" id="IPR036508">
    <property type="entry name" value="Chitin-bd_dom_sf"/>
</dbReference>
<dbReference type="Proteomes" id="UP000653454">
    <property type="component" value="Unassembled WGS sequence"/>
</dbReference>
<dbReference type="GO" id="GO:0006508">
    <property type="term" value="P:proteolysis"/>
    <property type="evidence" value="ECO:0007669"/>
    <property type="project" value="InterPro"/>
</dbReference>
<dbReference type="PROSITE" id="PS50994">
    <property type="entry name" value="INTEGRASE"/>
    <property type="match status" value="1"/>
</dbReference>
<dbReference type="GO" id="GO:0042575">
    <property type="term" value="C:DNA polymerase complex"/>
    <property type="evidence" value="ECO:0007669"/>
    <property type="project" value="UniProtKB-ARBA"/>
</dbReference>
<dbReference type="PANTHER" id="PTHR47331">
    <property type="entry name" value="PHD-TYPE DOMAIN-CONTAINING PROTEIN"/>
    <property type="match status" value="1"/>
</dbReference>
<dbReference type="InterPro" id="IPR001995">
    <property type="entry name" value="Peptidase_A2_cat"/>
</dbReference>
<comment type="caution">
    <text evidence="10">The sequence shown here is derived from an EMBL/GenBank/DDBJ whole genome shotgun (WGS) entry which is preliminary data.</text>
</comment>
<dbReference type="InterPro" id="IPR005312">
    <property type="entry name" value="DUF1759"/>
</dbReference>
<name>A0A8S4G4B0_PLUXY</name>
<dbReference type="Pfam" id="PF03564">
    <property type="entry name" value="DUF1759"/>
    <property type="match status" value="1"/>
</dbReference>
<keyword evidence="5" id="KW-0378">Hydrolase</keyword>
<feature type="domain" description="Chitin-binding type-2" evidence="8">
    <location>
        <begin position="1550"/>
        <end position="1608"/>
    </location>
</feature>
<keyword evidence="1" id="KW-0808">Transferase</keyword>
<dbReference type="Gene3D" id="2.170.140.10">
    <property type="entry name" value="Chitin binding domain"/>
    <property type="match status" value="2"/>
</dbReference>
<dbReference type="SUPFAM" id="SSF53098">
    <property type="entry name" value="Ribonuclease H-like"/>
    <property type="match status" value="1"/>
</dbReference>
<dbReference type="PROSITE" id="PS00141">
    <property type="entry name" value="ASP_PROTEASE"/>
    <property type="match status" value="1"/>
</dbReference>
<organism evidence="10 11">
    <name type="scientific">Plutella xylostella</name>
    <name type="common">Diamondback moth</name>
    <name type="synonym">Plutella maculipennis</name>
    <dbReference type="NCBI Taxonomy" id="51655"/>
    <lineage>
        <taxon>Eukaryota</taxon>
        <taxon>Metazoa</taxon>
        <taxon>Ecdysozoa</taxon>
        <taxon>Arthropoda</taxon>
        <taxon>Hexapoda</taxon>
        <taxon>Insecta</taxon>
        <taxon>Pterygota</taxon>
        <taxon>Neoptera</taxon>
        <taxon>Endopterygota</taxon>
        <taxon>Lepidoptera</taxon>
        <taxon>Glossata</taxon>
        <taxon>Ditrysia</taxon>
        <taxon>Yponomeutoidea</taxon>
        <taxon>Plutellidae</taxon>
        <taxon>Plutella</taxon>
    </lineage>
</organism>
<keyword evidence="2" id="KW-0548">Nucleotidyltransferase</keyword>
<evidence type="ECO:0000256" key="6">
    <source>
        <dbReference type="ARBA" id="ARBA00022918"/>
    </source>
</evidence>
<reference evidence="10" key="1">
    <citation type="submission" date="2020-11" db="EMBL/GenBank/DDBJ databases">
        <authorList>
            <person name="Whiteford S."/>
        </authorList>
    </citation>
    <scope>NUCLEOTIDE SEQUENCE</scope>
</reference>
<dbReference type="GO" id="GO:0004190">
    <property type="term" value="F:aspartic-type endopeptidase activity"/>
    <property type="evidence" value="ECO:0007669"/>
    <property type="project" value="InterPro"/>
</dbReference>
<dbReference type="InterPro" id="IPR036397">
    <property type="entry name" value="RNaseH_sf"/>
</dbReference>
<feature type="domain" description="Integrase catalytic" evidence="9">
    <location>
        <begin position="1226"/>
        <end position="1430"/>
    </location>
</feature>
<keyword evidence="3" id="KW-0540">Nuclease</keyword>
<keyword evidence="6" id="KW-0695">RNA-directed DNA polymerase</keyword>
<evidence type="ECO:0000259" key="7">
    <source>
        <dbReference type="PROSITE" id="PS50175"/>
    </source>
</evidence>
<dbReference type="SUPFAM" id="SSF50630">
    <property type="entry name" value="Acid proteases"/>
    <property type="match status" value="1"/>
</dbReference>
<protein>
    <submittedName>
        <fullName evidence="10">(diamondback moth) hypothetical protein</fullName>
    </submittedName>
</protein>
<dbReference type="GO" id="GO:0003964">
    <property type="term" value="F:RNA-directed DNA polymerase activity"/>
    <property type="evidence" value="ECO:0007669"/>
    <property type="project" value="UniProtKB-KW"/>
</dbReference>
<evidence type="ECO:0000256" key="1">
    <source>
        <dbReference type="ARBA" id="ARBA00022679"/>
    </source>
</evidence>
<keyword evidence="4" id="KW-0255">Endonuclease</keyword>
<dbReference type="InterPro" id="IPR043502">
    <property type="entry name" value="DNA/RNA_pol_sf"/>
</dbReference>
<evidence type="ECO:0000313" key="10">
    <source>
        <dbReference type="EMBL" id="CAG9134664.1"/>
    </source>
</evidence>
<dbReference type="InterPro" id="IPR002557">
    <property type="entry name" value="Chitin-bd_dom"/>
</dbReference>
<dbReference type="PANTHER" id="PTHR47331:SF1">
    <property type="entry name" value="GAG-LIKE PROTEIN"/>
    <property type="match status" value="1"/>
</dbReference>
<evidence type="ECO:0000256" key="2">
    <source>
        <dbReference type="ARBA" id="ARBA00022695"/>
    </source>
</evidence>
<dbReference type="Gene3D" id="2.40.70.10">
    <property type="entry name" value="Acid Proteases"/>
    <property type="match status" value="1"/>
</dbReference>
<dbReference type="PROSITE" id="PS50175">
    <property type="entry name" value="ASP_PROT_RETROV"/>
    <property type="match status" value="1"/>
</dbReference>
<dbReference type="Gene3D" id="3.30.420.10">
    <property type="entry name" value="Ribonuclease H-like superfamily/Ribonuclease H"/>
    <property type="match status" value="1"/>
</dbReference>
<dbReference type="Pfam" id="PF01607">
    <property type="entry name" value="CBM_14"/>
    <property type="match status" value="2"/>
</dbReference>